<gene>
    <name evidence="2" type="ORF">P24_17317</name>
</gene>
<feature type="transmembrane region" description="Helical" evidence="1">
    <location>
        <begin position="53"/>
        <end position="86"/>
    </location>
</feature>
<name>K2J0Z3_9PROT</name>
<dbReference type="AlphaFoldDB" id="K2J0Z3"/>
<keyword evidence="3" id="KW-1185">Reference proteome</keyword>
<keyword evidence="1" id="KW-1133">Transmembrane helix</keyword>
<comment type="caution">
    <text evidence="2">The sequence shown here is derived from an EMBL/GenBank/DDBJ whole genome shotgun (WGS) entry which is preliminary data.</text>
</comment>
<evidence type="ECO:0000256" key="1">
    <source>
        <dbReference type="SAM" id="Phobius"/>
    </source>
</evidence>
<evidence type="ECO:0000313" key="3">
    <source>
        <dbReference type="Proteomes" id="UP000006746"/>
    </source>
</evidence>
<organism evidence="2 3">
    <name type="scientific">Oceanibaculum indicum P24</name>
    <dbReference type="NCBI Taxonomy" id="1207063"/>
    <lineage>
        <taxon>Bacteria</taxon>
        <taxon>Pseudomonadati</taxon>
        <taxon>Pseudomonadota</taxon>
        <taxon>Alphaproteobacteria</taxon>
        <taxon>Rhodospirillales</taxon>
        <taxon>Oceanibaculaceae</taxon>
        <taxon>Oceanibaculum</taxon>
    </lineage>
</organism>
<keyword evidence="1" id="KW-0472">Membrane</keyword>
<protein>
    <submittedName>
        <fullName evidence="2">Uncharacterized protein</fullName>
    </submittedName>
</protein>
<sequence>MNPANANTPTPPTGEAPRTITQRLLAIAGSIVTIIGSVALLLVAVSIAMGVAALAFGFLAALLGLSAYAGLLAGAIAGGLACAELLRQAAQQNKKES</sequence>
<proteinExistence type="predicted"/>
<evidence type="ECO:0000313" key="2">
    <source>
        <dbReference type="EMBL" id="EKE68723.1"/>
    </source>
</evidence>
<dbReference type="RefSeq" id="WP_008946065.1">
    <property type="nucleotide sequence ID" value="NZ_AMRL01000034.1"/>
</dbReference>
<dbReference type="Proteomes" id="UP000006746">
    <property type="component" value="Unassembled WGS sequence"/>
</dbReference>
<dbReference type="STRING" id="1207063.P24_17317"/>
<dbReference type="EMBL" id="AMRL01000034">
    <property type="protein sequence ID" value="EKE68723.1"/>
    <property type="molecule type" value="Genomic_DNA"/>
</dbReference>
<feature type="transmembrane region" description="Helical" evidence="1">
    <location>
        <begin position="24"/>
        <end position="47"/>
    </location>
</feature>
<keyword evidence="1" id="KW-0812">Transmembrane</keyword>
<reference evidence="2 3" key="1">
    <citation type="journal article" date="2012" name="J. Bacteriol.">
        <title>Genome Sequence of Oceanibaculum indicum Type Strain P24.</title>
        <authorList>
            <person name="Lai Q."/>
            <person name="Shao Z."/>
        </authorList>
    </citation>
    <scope>NUCLEOTIDE SEQUENCE [LARGE SCALE GENOMIC DNA]</scope>
    <source>
        <strain evidence="2 3">P24</strain>
    </source>
</reference>
<accession>K2J0Z3</accession>